<keyword evidence="2" id="KW-0472">Membrane</keyword>
<keyword evidence="2" id="KW-0812">Transmembrane</keyword>
<evidence type="ECO:0000256" key="2">
    <source>
        <dbReference type="SAM" id="Phobius"/>
    </source>
</evidence>
<dbReference type="SUPFAM" id="SSF58100">
    <property type="entry name" value="Bacterial hemolysins"/>
    <property type="match status" value="1"/>
</dbReference>
<organism evidence="3 4">
    <name type="scientific">Neoarthrinium moseri</name>
    <dbReference type="NCBI Taxonomy" id="1658444"/>
    <lineage>
        <taxon>Eukaryota</taxon>
        <taxon>Fungi</taxon>
        <taxon>Dikarya</taxon>
        <taxon>Ascomycota</taxon>
        <taxon>Pezizomycotina</taxon>
        <taxon>Sordariomycetes</taxon>
        <taxon>Xylariomycetidae</taxon>
        <taxon>Amphisphaeriales</taxon>
        <taxon>Apiosporaceae</taxon>
        <taxon>Neoarthrinium</taxon>
    </lineage>
</organism>
<protein>
    <submittedName>
        <fullName evidence="3">Uncharacterized protein</fullName>
    </submittedName>
</protein>
<feature type="coiled-coil region" evidence="1">
    <location>
        <begin position="259"/>
        <end position="286"/>
    </location>
</feature>
<evidence type="ECO:0000313" key="3">
    <source>
        <dbReference type="EMBL" id="KAI1881600.1"/>
    </source>
</evidence>
<gene>
    <name evidence="3" type="ORF">JX265_000426</name>
</gene>
<accession>A0A9P9WYH0</accession>
<dbReference type="AlphaFoldDB" id="A0A9P9WYH0"/>
<sequence>MSETSTLVDWSPTDTQDEQLKETINQLWVVPTEKVIKEVPVVNEQHEVVAQKPQFILKTRGYYGENEPLPTTFEVGMLFPKTNDEFSELYPADKMKKLTDLDDDIYTETRNTMVAIQNSCQNFNDNAMSKWLLVTNQTIEYSQYAIELLTGFGESSFKAQLEVLLDDKYSTPESQNDATFQNTAQMANELLKELSKNAQEKATEVGKLIGQLQAFLGETTANKARIDFLRKQYYNGPVTVGRTNMPKMGKDGKPQEPYAKWLQSELEALREEIRKAFNDYNKTFEDWKHYTTVAVTAVTYIWIPVAGFIAGSVVMGVYADRARKAHNLYEEQKKYAFDKAGEEAPLVKLLEDISMLTSQHEDMATKMQSAIDALGEIKLLFLDQSRNFGLAASMMGLAEGKLRSSLFLRKKFLQTAVDKAVVNWQQVADLAKEFLATADVNTVGITKDVTPPKAE</sequence>
<dbReference type="EMBL" id="JAFIMR010000001">
    <property type="protein sequence ID" value="KAI1881600.1"/>
    <property type="molecule type" value="Genomic_DNA"/>
</dbReference>
<keyword evidence="2" id="KW-1133">Transmembrane helix</keyword>
<name>A0A9P9WYH0_9PEZI</name>
<dbReference type="OrthoDB" id="5096009at2759"/>
<evidence type="ECO:0000256" key="1">
    <source>
        <dbReference type="SAM" id="Coils"/>
    </source>
</evidence>
<proteinExistence type="predicted"/>
<feature type="transmembrane region" description="Helical" evidence="2">
    <location>
        <begin position="300"/>
        <end position="319"/>
    </location>
</feature>
<dbReference type="Gene3D" id="1.20.1170.10">
    <property type="match status" value="1"/>
</dbReference>
<evidence type="ECO:0000313" key="4">
    <source>
        <dbReference type="Proteomes" id="UP000829685"/>
    </source>
</evidence>
<dbReference type="Proteomes" id="UP000829685">
    <property type="component" value="Unassembled WGS sequence"/>
</dbReference>
<keyword evidence="1" id="KW-0175">Coiled coil</keyword>
<dbReference type="CDD" id="cd22656">
    <property type="entry name" value="ClyA_Cry6Aa-like"/>
    <property type="match status" value="1"/>
</dbReference>
<comment type="caution">
    <text evidence="3">The sequence shown here is derived from an EMBL/GenBank/DDBJ whole genome shotgun (WGS) entry which is preliminary data.</text>
</comment>
<keyword evidence="4" id="KW-1185">Reference proteome</keyword>
<reference evidence="3" key="1">
    <citation type="submission" date="2021-03" db="EMBL/GenBank/DDBJ databases">
        <title>Revisited historic fungal species revealed as producer of novel bioactive compounds through whole genome sequencing and comparative genomics.</title>
        <authorList>
            <person name="Vignolle G.A."/>
            <person name="Hochenegger N."/>
            <person name="Mach R.L."/>
            <person name="Mach-Aigner A.R."/>
            <person name="Javad Rahimi M."/>
            <person name="Salim K.A."/>
            <person name="Chan C.M."/>
            <person name="Lim L.B.L."/>
            <person name="Cai F."/>
            <person name="Druzhinina I.S."/>
            <person name="U'Ren J.M."/>
            <person name="Derntl C."/>
        </authorList>
    </citation>
    <scope>NUCLEOTIDE SEQUENCE</scope>
    <source>
        <strain evidence="3">TUCIM 5799</strain>
    </source>
</reference>